<dbReference type="PANTHER" id="PTHR34818">
    <property type="entry name" value="PROTEIN BLI-3"/>
    <property type="match status" value="1"/>
</dbReference>
<accession>E1JZL8</accession>
<dbReference type="Gene3D" id="2.30.110.10">
    <property type="entry name" value="Electron Transport, Fmn-binding Protein, Chain A"/>
    <property type="match status" value="1"/>
</dbReference>
<dbReference type="eggNOG" id="COG5015">
    <property type="taxonomic scope" value="Bacteria"/>
</dbReference>
<protein>
    <submittedName>
        <fullName evidence="2">Pyridoxamine 5'-phosphate oxidase-related FMN-binding protein</fullName>
    </submittedName>
</protein>
<evidence type="ECO:0000313" key="2">
    <source>
        <dbReference type="EMBL" id="EFL50153.1"/>
    </source>
</evidence>
<keyword evidence="3" id="KW-1185">Reference proteome</keyword>
<dbReference type="SUPFAM" id="SSF50475">
    <property type="entry name" value="FMN-binding split barrel"/>
    <property type="match status" value="1"/>
</dbReference>
<dbReference type="Pfam" id="PF01243">
    <property type="entry name" value="PNPOx_N"/>
    <property type="match status" value="1"/>
</dbReference>
<dbReference type="InterPro" id="IPR052917">
    <property type="entry name" value="Stress-Dev_Protein"/>
</dbReference>
<sequence>MREVIDFLRANSTVFLATSDKGAARVRPFQFQFEQDGRLWFCTAKSKETYAQLKADNRLELSCCSKDMVTLRLAGTAVLEDDPAVKKRILDGNALVRSIYGAPDNPDFTTFSIDHGRAILFDFSGNPPKTFTF</sequence>
<dbReference type="InterPro" id="IPR011576">
    <property type="entry name" value="Pyridox_Oxase_N"/>
</dbReference>
<name>E1JZL8_SOLFR</name>
<dbReference type="STRING" id="596151.DesfrDRAFT_3068"/>
<comment type="caution">
    <text evidence="2">The sequence shown here is derived from an EMBL/GenBank/DDBJ whole genome shotgun (WGS) entry which is preliminary data.</text>
</comment>
<evidence type="ECO:0000313" key="3">
    <source>
        <dbReference type="Proteomes" id="UP000006250"/>
    </source>
</evidence>
<reference evidence="2 3" key="1">
    <citation type="submission" date="2010-08" db="EMBL/GenBank/DDBJ databases">
        <title>The draft genome of Desulfovibrio fructosovorans JJ.</title>
        <authorList>
            <consortium name="US DOE Joint Genome Institute (JGI-PGF)"/>
            <person name="Lucas S."/>
            <person name="Copeland A."/>
            <person name="Lapidus A."/>
            <person name="Cheng J.-F."/>
            <person name="Bruce D."/>
            <person name="Goodwin L."/>
            <person name="Pitluck S."/>
            <person name="Land M.L."/>
            <person name="Hauser L."/>
            <person name="Chang Y.-J."/>
            <person name="Jeffries C."/>
            <person name="Wall J.D."/>
            <person name="Stahl D.A."/>
            <person name="Arkin A.P."/>
            <person name="Dehal P."/>
            <person name="Stolyar S.M."/>
            <person name="Hazen T.C."/>
            <person name="Woyke T.J."/>
        </authorList>
    </citation>
    <scope>NUCLEOTIDE SEQUENCE [LARGE SCALE GENOMIC DNA]</scope>
    <source>
        <strain evidence="2 3">JJ</strain>
    </source>
</reference>
<dbReference type="AlphaFoldDB" id="E1JZL8"/>
<dbReference type="InterPro" id="IPR012349">
    <property type="entry name" value="Split_barrel_FMN-bd"/>
</dbReference>
<evidence type="ECO:0000259" key="1">
    <source>
        <dbReference type="Pfam" id="PF01243"/>
    </source>
</evidence>
<gene>
    <name evidence="2" type="ORF">DesfrDRAFT_3068</name>
</gene>
<dbReference type="Proteomes" id="UP000006250">
    <property type="component" value="Unassembled WGS sequence"/>
</dbReference>
<dbReference type="EMBL" id="AECZ01000024">
    <property type="protein sequence ID" value="EFL50153.1"/>
    <property type="molecule type" value="Genomic_DNA"/>
</dbReference>
<organism evidence="2 3">
    <name type="scientific">Solidesulfovibrio fructosivorans JJ]</name>
    <dbReference type="NCBI Taxonomy" id="596151"/>
    <lineage>
        <taxon>Bacteria</taxon>
        <taxon>Pseudomonadati</taxon>
        <taxon>Thermodesulfobacteriota</taxon>
        <taxon>Desulfovibrionia</taxon>
        <taxon>Desulfovibrionales</taxon>
        <taxon>Desulfovibrionaceae</taxon>
        <taxon>Solidesulfovibrio</taxon>
    </lineage>
</organism>
<proteinExistence type="predicted"/>
<feature type="domain" description="Pyridoxamine 5'-phosphate oxidase N-terminal" evidence="1">
    <location>
        <begin position="3"/>
        <end position="113"/>
    </location>
</feature>
<dbReference type="RefSeq" id="WP_005995329.1">
    <property type="nucleotide sequence ID" value="NZ_AECZ01000024.1"/>
</dbReference>
<dbReference type="OrthoDB" id="9792542at2"/>
<dbReference type="PANTHER" id="PTHR34818:SF1">
    <property type="entry name" value="PROTEIN BLI-3"/>
    <property type="match status" value="1"/>
</dbReference>